<dbReference type="GO" id="GO:0005975">
    <property type="term" value="P:carbohydrate metabolic process"/>
    <property type="evidence" value="ECO:0007669"/>
    <property type="project" value="InterPro"/>
</dbReference>
<dbReference type="PANTHER" id="PTHR10353">
    <property type="entry name" value="GLYCOSYL HYDROLASE"/>
    <property type="match status" value="1"/>
</dbReference>
<gene>
    <name evidence="5" type="primary">LOC114348232</name>
</gene>
<dbReference type="PANTHER" id="PTHR10353:SF36">
    <property type="entry name" value="LP05116P"/>
    <property type="match status" value="1"/>
</dbReference>
<organism evidence="5">
    <name type="scientific">Diabrotica virgifera virgifera</name>
    <name type="common">western corn rootworm</name>
    <dbReference type="NCBI Taxonomy" id="50390"/>
    <lineage>
        <taxon>Eukaryota</taxon>
        <taxon>Metazoa</taxon>
        <taxon>Ecdysozoa</taxon>
        <taxon>Arthropoda</taxon>
        <taxon>Hexapoda</taxon>
        <taxon>Insecta</taxon>
        <taxon>Pterygota</taxon>
        <taxon>Neoptera</taxon>
        <taxon>Endopterygota</taxon>
        <taxon>Coleoptera</taxon>
        <taxon>Polyphaga</taxon>
        <taxon>Cucujiformia</taxon>
        <taxon>Chrysomeloidea</taxon>
        <taxon>Chrysomelidae</taxon>
        <taxon>Galerucinae</taxon>
        <taxon>Diabroticina</taxon>
        <taxon>Diabroticites</taxon>
        <taxon>Diabrotica</taxon>
    </lineage>
</organism>
<dbReference type="Gene3D" id="3.20.20.80">
    <property type="entry name" value="Glycosidases"/>
    <property type="match status" value="1"/>
</dbReference>
<protein>
    <submittedName>
        <fullName evidence="5">Myrosinase 1-like</fullName>
    </submittedName>
</protein>
<keyword evidence="3" id="KW-0326">Glycosidase</keyword>
<evidence type="ECO:0000256" key="1">
    <source>
        <dbReference type="ARBA" id="ARBA00010838"/>
    </source>
</evidence>
<proteinExistence type="inferred from homology"/>
<evidence type="ECO:0000256" key="4">
    <source>
        <dbReference type="RuleBase" id="RU003690"/>
    </source>
</evidence>
<dbReference type="InParanoid" id="A0A6P7HFZ2"/>
<dbReference type="InterPro" id="IPR001360">
    <property type="entry name" value="Glyco_hydro_1"/>
</dbReference>
<sequence>MTPFYLFMVFYIFYKNFYDSSLATTINVSKFPKDFMFGTATASYQVEGAWNEDGKGENTWDEVSHRVPSPIVDNSTGDVACDSYHKYKEDVAMLKHLGVTHYRFSLSWSRILPTGELL</sequence>
<evidence type="ECO:0000313" key="5">
    <source>
        <dbReference type="RefSeq" id="XP_028154640.1"/>
    </source>
</evidence>
<evidence type="ECO:0000256" key="2">
    <source>
        <dbReference type="ARBA" id="ARBA00022801"/>
    </source>
</evidence>
<dbReference type="GO" id="GO:0008422">
    <property type="term" value="F:beta-glucosidase activity"/>
    <property type="evidence" value="ECO:0007669"/>
    <property type="project" value="TreeGrafter"/>
</dbReference>
<name>A0A6P7HFZ2_DIAVI</name>
<accession>A0A6P7HFZ2</accession>
<reference evidence="5" key="1">
    <citation type="submission" date="2025-08" db="UniProtKB">
        <authorList>
            <consortium name="RefSeq"/>
        </authorList>
    </citation>
    <scope>IDENTIFICATION</scope>
    <source>
        <tissue evidence="5">Whole insect</tissue>
    </source>
</reference>
<dbReference type="AlphaFoldDB" id="A0A6P7HFZ2"/>
<evidence type="ECO:0000256" key="3">
    <source>
        <dbReference type="ARBA" id="ARBA00023295"/>
    </source>
</evidence>
<dbReference type="PROSITE" id="PS00653">
    <property type="entry name" value="GLYCOSYL_HYDROL_F1_2"/>
    <property type="match status" value="1"/>
</dbReference>
<comment type="similarity">
    <text evidence="1 4">Belongs to the glycosyl hydrolase 1 family.</text>
</comment>
<keyword evidence="2" id="KW-0378">Hydrolase</keyword>
<dbReference type="InterPro" id="IPR033132">
    <property type="entry name" value="GH_1_N_CS"/>
</dbReference>
<dbReference type="RefSeq" id="XP_028154640.1">
    <property type="nucleotide sequence ID" value="XM_028298839.1"/>
</dbReference>
<dbReference type="InterPro" id="IPR017853">
    <property type="entry name" value="GH"/>
</dbReference>
<dbReference type="Pfam" id="PF00232">
    <property type="entry name" value="Glyco_hydro_1"/>
    <property type="match status" value="1"/>
</dbReference>
<dbReference type="SUPFAM" id="SSF51445">
    <property type="entry name" value="(Trans)glycosidases"/>
    <property type="match status" value="1"/>
</dbReference>